<dbReference type="AlphaFoldDB" id="A0A0B6YA75"/>
<sequence length="72" mass="8083">QVPQTSECQPSPTMSTRLHEHMKKKKSHETANHKIGKHIFYVIYRTGSYFSDTATSLCSLLTLDGTTSCVHS</sequence>
<organism evidence="2">
    <name type="scientific">Arion vulgaris</name>
    <dbReference type="NCBI Taxonomy" id="1028688"/>
    <lineage>
        <taxon>Eukaryota</taxon>
        <taxon>Metazoa</taxon>
        <taxon>Spiralia</taxon>
        <taxon>Lophotrochozoa</taxon>
        <taxon>Mollusca</taxon>
        <taxon>Gastropoda</taxon>
        <taxon>Heterobranchia</taxon>
        <taxon>Euthyneura</taxon>
        <taxon>Panpulmonata</taxon>
        <taxon>Eupulmonata</taxon>
        <taxon>Stylommatophora</taxon>
        <taxon>Helicina</taxon>
        <taxon>Arionoidea</taxon>
        <taxon>Arionidae</taxon>
        <taxon>Arion</taxon>
    </lineage>
</organism>
<accession>A0A0B6YA75</accession>
<feature type="compositionally biased region" description="Polar residues" evidence="1">
    <location>
        <begin position="1"/>
        <end position="16"/>
    </location>
</feature>
<name>A0A0B6YA75_9EUPU</name>
<gene>
    <name evidence="2" type="primary">ORF19616</name>
</gene>
<protein>
    <submittedName>
        <fullName evidence="2">Uncharacterized protein</fullName>
    </submittedName>
</protein>
<evidence type="ECO:0000256" key="1">
    <source>
        <dbReference type="SAM" id="MobiDB-lite"/>
    </source>
</evidence>
<feature type="non-terminal residue" evidence="2">
    <location>
        <position position="1"/>
    </location>
</feature>
<feature type="region of interest" description="Disordered" evidence="1">
    <location>
        <begin position="1"/>
        <end position="30"/>
    </location>
</feature>
<reference evidence="2" key="1">
    <citation type="submission" date="2014-12" db="EMBL/GenBank/DDBJ databases">
        <title>Insight into the proteome of Arion vulgaris.</title>
        <authorList>
            <person name="Aradska J."/>
            <person name="Bulat T."/>
            <person name="Smidak R."/>
            <person name="Sarate P."/>
            <person name="Gangsoo J."/>
            <person name="Sialana F."/>
            <person name="Bilban M."/>
            <person name="Lubec G."/>
        </authorList>
    </citation>
    <scope>NUCLEOTIDE SEQUENCE</scope>
    <source>
        <tissue evidence="2">Skin</tissue>
    </source>
</reference>
<proteinExistence type="predicted"/>
<evidence type="ECO:0000313" key="2">
    <source>
        <dbReference type="EMBL" id="CEK53252.1"/>
    </source>
</evidence>
<dbReference type="EMBL" id="HACG01006387">
    <property type="protein sequence ID" value="CEK53252.1"/>
    <property type="molecule type" value="Transcribed_RNA"/>
</dbReference>